<evidence type="ECO:0008006" key="4">
    <source>
        <dbReference type="Google" id="ProtNLM"/>
    </source>
</evidence>
<feature type="compositionally biased region" description="Basic and acidic residues" evidence="1">
    <location>
        <begin position="1"/>
        <end position="10"/>
    </location>
</feature>
<evidence type="ECO:0000313" key="3">
    <source>
        <dbReference type="Proteomes" id="UP001285441"/>
    </source>
</evidence>
<reference evidence="2" key="2">
    <citation type="submission" date="2023-06" db="EMBL/GenBank/DDBJ databases">
        <authorList>
            <consortium name="Lawrence Berkeley National Laboratory"/>
            <person name="Haridas S."/>
            <person name="Hensen N."/>
            <person name="Bonometti L."/>
            <person name="Westerberg I."/>
            <person name="Brannstrom I.O."/>
            <person name="Guillou S."/>
            <person name="Cros-Aarteil S."/>
            <person name="Calhoun S."/>
            <person name="Kuo A."/>
            <person name="Mondo S."/>
            <person name="Pangilinan J."/>
            <person name="Riley R."/>
            <person name="LaButti K."/>
            <person name="Andreopoulos B."/>
            <person name="Lipzen A."/>
            <person name="Chen C."/>
            <person name="Yanf M."/>
            <person name="Daum C."/>
            <person name="Ng V."/>
            <person name="Clum A."/>
            <person name="Steindorff A."/>
            <person name="Ohm R."/>
            <person name="Martin F."/>
            <person name="Silar P."/>
            <person name="Natvig D."/>
            <person name="Lalanne C."/>
            <person name="Gautier V."/>
            <person name="Ament-velasquez S.L."/>
            <person name="Kruys A."/>
            <person name="Hutchinson M.I."/>
            <person name="Powell A.J."/>
            <person name="Barry K."/>
            <person name="Miller A.N."/>
            <person name="Grigoriev I.V."/>
            <person name="Debuchy R."/>
            <person name="Gladieux P."/>
            <person name="Thoren M.H."/>
            <person name="Johannesson H."/>
        </authorList>
    </citation>
    <scope>NUCLEOTIDE SEQUENCE</scope>
    <source>
        <strain evidence="2">CBS 232.78</strain>
    </source>
</reference>
<organism evidence="2 3">
    <name type="scientific">Podospora didyma</name>
    <dbReference type="NCBI Taxonomy" id="330526"/>
    <lineage>
        <taxon>Eukaryota</taxon>
        <taxon>Fungi</taxon>
        <taxon>Dikarya</taxon>
        <taxon>Ascomycota</taxon>
        <taxon>Pezizomycotina</taxon>
        <taxon>Sordariomycetes</taxon>
        <taxon>Sordariomycetidae</taxon>
        <taxon>Sordariales</taxon>
        <taxon>Podosporaceae</taxon>
        <taxon>Podospora</taxon>
    </lineage>
</organism>
<dbReference type="PANTHER" id="PTHR33099:SF7">
    <property type="entry name" value="MYND-TYPE DOMAIN-CONTAINING PROTEIN"/>
    <property type="match status" value="1"/>
</dbReference>
<gene>
    <name evidence="2" type="ORF">B0H63DRAFT_528124</name>
</gene>
<protein>
    <recommendedName>
        <fullName evidence="4">Fe2OG dioxygenase domain-containing protein</fullName>
    </recommendedName>
</protein>
<keyword evidence="3" id="KW-1185">Reference proteome</keyword>
<dbReference type="EMBL" id="JAULSW010000009">
    <property type="protein sequence ID" value="KAK3370403.1"/>
    <property type="molecule type" value="Genomic_DNA"/>
</dbReference>
<sequence>MDSPDEDHKVGTRTPRRVAKTEPEFEGTEDVIRSDEESARFTHSPDRSRSPGSSDPEDDAEFWSKVVDRYNQETADLLHELRETMTTNQEDFIFACGGSVPISIPSEHVDNASASLDKSVSPATASSPVTIRWDPRDPATSASQCKVTFPLNSYPDVQQNIASLLADMQPATFGLAGKDMYDEGYRKASKLDPTSFSTNFSPQQFGIIDTINKILLPDLVIPNPATVVLGNLRPASIVTRRAVRAELYKLNVYEAPSGHFRAHVDTLRSPSQFVSLVVCLPVQHQGGALEVRQNSQAIKFDWSSAGTEDPAIQWAALYSDCEQEVFEIHCGHRITLTYNLYAVPAHEAAYNPVTSLTSPLVSYIAPFLDNKDFIPQGGYLGFYTAYAYAHARTDFDSWALKGIDAAVWQGSKLSAAAYA</sequence>
<dbReference type="Proteomes" id="UP001285441">
    <property type="component" value="Unassembled WGS sequence"/>
</dbReference>
<dbReference type="PANTHER" id="PTHR33099">
    <property type="entry name" value="FE2OG DIOXYGENASE DOMAIN-CONTAINING PROTEIN"/>
    <property type="match status" value="1"/>
</dbReference>
<name>A0AAE0K5D0_9PEZI</name>
<evidence type="ECO:0000313" key="2">
    <source>
        <dbReference type="EMBL" id="KAK3370403.1"/>
    </source>
</evidence>
<dbReference type="Gene3D" id="2.60.120.620">
    <property type="entry name" value="q2cbj1_9rhob like domain"/>
    <property type="match status" value="1"/>
</dbReference>
<feature type="compositionally biased region" description="Basic and acidic residues" evidence="1">
    <location>
        <begin position="30"/>
        <end position="49"/>
    </location>
</feature>
<proteinExistence type="predicted"/>
<evidence type="ECO:0000256" key="1">
    <source>
        <dbReference type="SAM" id="MobiDB-lite"/>
    </source>
</evidence>
<comment type="caution">
    <text evidence="2">The sequence shown here is derived from an EMBL/GenBank/DDBJ whole genome shotgun (WGS) entry which is preliminary data.</text>
</comment>
<dbReference type="AlphaFoldDB" id="A0AAE0K5D0"/>
<reference evidence="2" key="1">
    <citation type="journal article" date="2023" name="Mol. Phylogenet. Evol.">
        <title>Genome-scale phylogeny and comparative genomics of the fungal order Sordariales.</title>
        <authorList>
            <person name="Hensen N."/>
            <person name="Bonometti L."/>
            <person name="Westerberg I."/>
            <person name="Brannstrom I.O."/>
            <person name="Guillou S."/>
            <person name="Cros-Aarteil S."/>
            <person name="Calhoun S."/>
            <person name="Haridas S."/>
            <person name="Kuo A."/>
            <person name="Mondo S."/>
            <person name="Pangilinan J."/>
            <person name="Riley R."/>
            <person name="LaButti K."/>
            <person name="Andreopoulos B."/>
            <person name="Lipzen A."/>
            <person name="Chen C."/>
            <person name="Yan M."/>
            <person name="Daum C."/>
            <person name="Ng V."/>
            <person name="Clum A."/>
            <person name="Steindorff A."/>
            <person name="Ohm R.A."/>
            <person name="Martin F."/>
            <person name="Silar P."/>
            <person name="Natvig D.O."/>
            <person name="Lalanne C."/>
            <person name="Gautier V."/>
            <person name="Ament-Velasquez S.L."/>
            <person name="Kruys A."/>
            <person name="Hutchinson M.I."/>
            <person name="Powell A.J."/>
            <person name="Barry K."/>
            <person name="Miller A.N."/>
            <person name="Grigoriev I.V."/>
            <person name="Debuchy R."/>
            <person name="Gladieux P."/>
            <person name="Hiltunen Thoren M."/>
            <person name="Johannesson H."/>
        </authorList>
    </citation>
    <scope>NUCLEOTIDE SEQUENCE</scope>
    <source>
        <strain evidence="2">CBS 232.78</strain>
    </source>
</reference>
<accession>A0AAE0K5D0</accession>
<feature type="region of interest" description="Disordered" evidence="1">
    <location>
        <begin position="1"/>
        <end position="59"/>
    </location>
</feature>